<dbReference type="Proteomes" id="UP000594261">
    <property type="component" value="Chromosome 9"/>
</dbReference>
<dbReference type="Gramene" id="QL09p047838:mrna">
    <property type="protein sequence ID" value="QL09p047838:mrna:CDS:1"/>
    <property type="gene ID" value="QL09p047838"/>
</dbReference>
<dbReference type="EnsemblPlants" id="QL09p047838:mrna">
    <property type="protein sequence ID" value="QL09p047838:mrna:CDS:1"/>
    <property type="gene ID" value="QL09p047838"/>
</dbReference>
<organism evidence="1 2">
    <name type="scientific">Quercus lobata</name>
    <name type="common">Valley oak</name>
    <dbReference type="NCBI Taxonomy" id="97700"/>
    <lineage>
        <taxon>Eukaryota</taxon>
        <taxon>Viridiplantae</taxon>
        <taxon>Streptophyta</taxon>
        <taxon>Embryophyta</taxon>
        <taxon>Tracheophyta</taxon>
        <taxon>Spermatophyta</taxon>
        <taxon>Magnoliopsida</taxon>
        <taxon>eudicotyledons</taxon>
        <taxon>Gunneridae</taxon>
        <taxon>Pentapetalae</taxon>
        <taxon>rosids</taxon>
        <taxon>fabids</taxon>
        <taxon>Fagales</taxon>
        <taxon>Fagaceae</taxon>
        <taxon>Quercus</taxon>
    </lineage>
</organism>
<reference evidence="1 2" key="1">
    <citation type="journal article" date="2016" name="G3 (Bethesda)">
        <title>First Draft Assembly and Annotation of the Genome of a California Endemic Oak Quercus lobata Nee (Fagaceae).</title>
        <authorList>
            <person name="Sork V.L."/>
            <person name="Fitz-Gibbon S.T."/>
            <person name="Puiu D."/>
            <person name="Crepeau M."/>
            <person name="Gugger P.F."/>
            <person name="Sherman R."/>
            <person name="Stevens K."/>
            <person name="Langley C.H."/>
            <person name="Pellegrini M."/>
            <person name="Salzberg S.L."/>
        </authorList>
    </citation>
    <scope>NUCLEOTIDE SEQUENCE [LARGE SCALE GENOMIC DNA]</scope>
    <source>
        <strain evidence="1 2">cv. SW786</strain>
    </source>
</reference>
<dbReference type="EMBL" id="LRBV02000009">
    <property type="status" value="NOT_ANNOTATED_CDS"/>
    <property type="molecule type" value="Genomic_DNA"/>
</dbReference>
<name>A0A7N2MLR0_QUELO</name>
<dbReference type="AlphaFoldDB" id="A0A7N2MLR0"/>
<dbReference type="InParanoid" id="A0A7N2MLR0"/>
<keyword evidence="2" id="KW-1185">Reference proteome</keyword>
<sequence length="111" mass="12583">MEFTSKHTPQRLCTAGSSGLCFGLFKGIVCFHHVDNKVRFSPPGFPQDQIMQRAVAALMEFRTANNRVHTVVDRPRVRWKAPPTEFYKVNFDGAVFKEEDRVGIGVIIKDS</sequence>
<evidence type="ECO:0000313" key="1">
    <source>
        <dbReference type="EnsemblPlants" id="QL09p047838:mrna:CDS:1"/>
    </source>
</evidence>
<evidence type="ECO:0000313" key="2">
    <source>
        <dbReference type="Proteomes" id="UP000594261"/>
    </source>
</evidence>
<proteinExistence type="predicted"/>
<evidence type="ECO:0008006" key="3">
    <source>
        <dbReference type="Google" id="ProtNLM"/>
    </source>
</evidence>
<accession>A0A7N2MLR0</accession>
<reference evidence="1" key="2">
    <citation type="submission" date="2021-01" db="UniProtKB">
        <authorList>
            <consortium name="EnsemblPlants"/>
        </authorList>
    </citation>
    <scope>IDENTIFICATION</scope>
</reference>
<protein>
    <recommendedName>
        <fullName evidence="3">RNase H type-1 domain-containing protein</fullName>
    </recommendedName>
</protein>